<name>A0ABP4C2H4_9ACTN</name>
<accession>A0ABP4C2H4</accession>
<comment type="caution">
    <text evidence="1">The sequence shown here is derived from an EMBL/GenBank/DDBJ whole genome shotgun (WGS) entry which is preliminary data.</text>
</comment>
<protein>
    <submittedName>
        <fullName evidence="1">Uncharacterized protein</fullName>
    </submittedName>
</protein>
<evidence type="ECO:0000313" key="1">
    <source>
        <dbReference type="EMBL" id="GAA0958312.1"/>
    </source>
</evidence>
<dbReference type="RefSeq" id="WP_344243050.1">
    <property type="nucleotide sequence ID" value="NZ_BAAAHH010000020.1"/>
</dbReference>
<organism evidence="1 2">
    <name type="scientific">Actinocorallia libanotica</name>
    <dbReference type="NCBI Taxonomy" id="46162"/>
    <lineage>
        <taxon>Bacteria</taxon>
        <taxon>Bacillati</taxon>
        <taxon>Actinomycetota</taxon>
        <taxon>Actinomycetes</taxon>
        <taxon>Streptosporangiales</taxon>
        <taxon>Thermomonosporaceae</taxon>
        <taxon>Actinocorallia</taxon>
    </lineage>
</organism>
<reference evidence="2" key="1">
    <citation type="journal article" date="2019" name="Int. J. Syst. Evol. Microbiol.">
        <title>The Global Catalogue of Microorganisms (GCM) 10K type strain sequencing project: providing services to taxonomists for standard genome sequencing and annotation.</title>
        <authorList>
            <consortium name="The Broad Institute Genomics Platform"/>
            <consortium name="The Broad Institute Genome Sequencing Center for Infectious Disease"/>
            <person name="Wu L."/>
            <person name="Ma J."/>
        </authorList>
    </citation>
    <scope>NUCLEOTIDE SEQUENCE [LARGE SCALE GENOMIC DNA]</scope>
    <source>
        <strain evidence="2">JCM 10696</strain>
    </source>
</reference>
<gene>
    <name evidence="1" type="ORF">GCM10009550_46730</name>
</gene>
<proteinExistence type="predicted"/>
<keyword evidence="2" id="KW-1185">Reference proteome</keyword>
<evidence type="ECO:0000313" key="2">
    <source>
        <dbReference type="Proteomes" id="UP001500665"/>
    </source>
</evidence>
<dbReference type="Proteomes" id="UP001500665">
    <property type="component" value="Unassembled WGS sequence"/>
</dbReference>
<sequence>MPPARVLLRAGAGFLLLVLLALLLTEAKATRNENLERREQPAAVRYTDGNTHYAGLVRERSLVLGRERRHWLYTGSDPGMEYGHFVRLDLTGVRAEFEDVRWTREGVRVRFTSGHEIFVPARYFTGGR</sequence>
<dbReference type="EMBL" id="BAAAHH010000020">
    <property type="protein sequence ID" value="GAA0958312.1"/>
    <property type="molecule type" value="Genomic_DNA"/>
</dbReference>